<feature type="repeat" description="WD" evidence="4">
    <location>
        <begin position="342"/>
        <end position="382"/>
    </location>
</feature>
<dbReference type="Pfam" id="PF00400">
    <property type="entry name" value="WD40"/>
    <property type="match status" value="6"/>
</dbReference>
<feature type="coiled-coil region" evidence="5">
    <location>
        <begin position="147"/>
        <end position="217"/>
    </location>
</feature>
<feature type="repeat" description="WD" evidence="4">
    <location>
        <begin position="300"/>
        <end position="341"/>
    </location>
</feature>
<feature type="repeat" description="WD" evidence="4">
    <location>
        <begin position="426"/>
        <end position="467"/>
    </location>
</feature>
<sequence>MWHETLISRLTERDAASAQFASVFASANANASKAAAAASRIVELEAQVAAANAIAADATRRLGQAELSGSPDAQRRYAEMEAQLAALKDEQRDMYKAQSQNAQRLLEYVETMKAHELAKKMMTDENAKLSAANSTLNVRLRDAFDLLKEKDGVIQILKDEMAALQLELVQREEQWKAAIEKAKKLEAENTELVDRWIKHKQEEAARMNEANEFVETALKHKQAETLKRNSSKDIQLEEALKPEKVVTCFPPTVAVKKLTLHDGEINCIQINKDGTLLATGGTDKKLILSDARTGATKSTLIGSLQAIMSVDFSRDGDSVMGTSNDNSVKIWSISTSRLRHTLTGHIGKVFSAKFTDSNRVVSGSHDRTLKVWDLNKGYCLKTIFTLSSCNDLDLLDGEGTLIVSGHLDNNLRVWDTRSGNLVREVTGIHSQQISGVTVSHNQNYLLTTSRDNILKLIDIRTFETVMSYANDNFRVGMNWSKSCFSSDGTYVASGSMDGSVFIWNRETGKMEKVLKEHKSSVCGVVWNPLGGANCYSIEKDKGVVLWGTSS</sequence>
<dbReference type="InterPro" id="IPR015943">
    <property type="entry name" value="WD40/YVTN_repeat-like_dom_sf"/>
</dbReference>
<keyword evidence="3" id="KW-0677">Repeat</keyword>
<dbReference type="Proteomes" id="UP000193642">
    <property type="component" value="Unassembled WGS sequence"/>
</dbReference>
<dbReference type="InterPro" id="IPR001680">
    <property type="entry name" value="WD40_rpt"/>
</dbReference>
<dbReference type="AlphaFoldDB" id="A0A1Y2CUS1"/>
<dbReference type="PANTHER" id="PTHR19878:SF8">
    <property type="entry name" value="AUTOPHAGY-RELATED 16, ISOFORM F"/>
    <property type="match status" value="1"/>
</dbReference>
<keyword evidence="8" id="KW-1185">Reference proteome</keyword>
<evidence type="ECO:0000256" key="1">
    <source>
        <dbReference type="ARBA" id="ARBA00005331"/>
    </source>
</evidence>
<dbReference type="CDD" id="cd00200">
    <property type="entry name" value="WD40"/>
    <property type="match status" value="1"/>
</dbReference>
<dbReference type="Gene3D" id="1.20.5.170">
    <property type="match status" value="1"/>
</dbReference>
<organism evidence="7 8">
    <name type="scientific">Rhizoclosmatium globosum</name>
    <dbReference type="NCBI Taxonomy" id="329046"/>
    <lineage>
        <taxon>Eukaryota</taxon>
        <taxon>Fungi</taxon>
        <taxon>Fungi incertae sedis</taxon>
        <taxon>Chytridiomycota</taxon>
        <taxon>Chytridiomycota incertae sedis</taxon>
        <taxon>Chytridiomycetes</taxon>
        <taxon>Chytridiales</taxon>
        <taxon>Chytriomycetaceae</taxon>
        <taxon>Rhizoclosmatium</taxon>
    </lineage>
</organism>
<evidence type="ECO:0000259" key="6">
    <source>
        <dbReference type="Pfam" id="PF08614"/>
    </source>
</evidence>
<comment type="caution">
    <text evidence="7">The sequence shown here is derived from an EMBL/GenBank/DDBJ whole genome shotgun (WGS) entry which is preliminary data.</text>
</comment>
<dbReference type="InterPro" id="IPR036322">
    <property type="entry name" value="WD40_repeat_dom_sf"/>
</dbReference>
<feature type="repeat" description="WD" evidence="4">
    <location>
        <begin position="484"/>
        <end position="513"/>
    </location>
</feature>
<accession>A0A1Y2CUS1</accession>
<dbReference type="GO" id="GO:0000421">
    <property type="term" value="C:autophagosome membrane"/>
    <property type="evidence" value="ECO:0007669"/>
    <property type="project" value="TreeGrafter"/>
</dbReference>
<evidence type="ECO:0000313" key="8">
    <source>
        <dbReference type="Proteomes" id="UP000193642"/>
    </source>
</evidence>
<dbReference type="GO" id="GO:0043495">
    <property type="term" value="F:protein-membrane adaptor activity"/>
    <property type="evidence" value="ECO:0007669"/>
    <property type="project" value="TreeGrafter"/>
</dbReference>
<dbReference type="CDD" id="cd22887">
    <property type="entry name" value="Atg16_CCD"/>
    <property type="match status" value="1"/>
</dbReference>
<dbReference type="InterPro" id="IPR019775">
    <property type="entry name" value="WD40_repeat_CS"/>
</dbReference>
<dbReference type="SMART" id="SM00320">
    <property type="entry name" value="WD40"/>
    <property type="match status" value="7"/>
</dbReference>
<evidence type="ECO:0000256" key="5">
    <source>
        <dbReference type="SAM" id="Coils"/>
    </source>
</evidence>
<dbReference type="STRING" id="329046.A0A1Y2CUS1"/>
<feature type="repeat" description="WD" evidence="4">
    <location>
        <begin position="258"/>
        <end position="299"/>
    </location>
</feature>
<proteinExistence type="inferred from homology"/>
<dbReference type="Pfam" id="PF08614">
    <property type="entry name" value="ATG16"/>
    <property type="match status" value="1"/>
</dbReference>
<evidence type="ECO:0000256" key="3">
    <source>
        <dbReference type="ARBA" id="ARBA00022737"/>
    </source>
</evidence>
<dbReference type="InterPro" id="IPR013923">
    <property type="entry name" value="Autophagy-rel_prot_16_dom"/>
</dbReference>
<keyword evidence="5" id="KW-0175">Coiled coil</keyword>
<dbReference type="SUPFAM" id="SSF50978">
    <property type="entry name" value="WD40 repeat-like"/>
    <property type="match status" value="1"/>
</dbReference>
<reference evidence="7 8" key="1">
    <citation type="submission" date="2016-07" db="EMBL/GenBank/DDBJ databases">
        <title>Pervasive Adenine N6-methylation of Active Genes in Fungi.</title>
        <authorList>
            <consortium name="DOE Joint Genome Institute"/>
            <person name="Mondo S.J."/>
            <person name="Dannebaum R.O."/>
            <person name="Kuo R.C."/>
            <person name="Labutti K."/>
            <person name="Haridas S."/>
            <person name="Kuo A."/>
            <person name="Salamov A."/>
            <person name="Ahrendt S.R."/>
            <person name="Lipzen A."/>
            <person name="Sullivan W."/>
            <person name="Andreopoulos W.B."/>
            <person name="Clum A."/>
            <person name="Lindquist E."/>
            <person name="Daum C."/>
            <person name="Ramamoorthy G.K."/>
            <person name="Gryganskyi A."/>
            <person name="Culley D."/>
            <person name="Magnuson J.K."/>
            <person name="James T.Y."/>
            <person name="O'Malley M.A."/>
            <person name="Stajich J.E."/>
            <person name="Spatafora J.W."/>
            <person name="Visel A."/>
            <person name="Grigoriev I.V."/>
        </authorList>
    </citation>
    <scope>NUCLEOTIDE SEQUENCE [LARGE SCALE GENOMIC DNA]</scope>
    <source>
        <strain evidence="7 8">JEL800</strain>
    </source>
</reference>
<dbReference type="PROSITE" id="PS00678">
    <property type="entry name" value="WD_REPEATS_1"/>
    <property type="match status" value="1"/>
</dbReference>
<comment type="similarity">
    <text evidence="1">Belongs to the ATG16 family.</text>
</comment>
<dbReference type="PANTHER" id="PTHR19878">
    <property type="entry name" value="AUTOPHAGY PROTEIN 16-LIKE"/>
    <property type="match status" value="1"/>
</dbReference>
<dbReference type="PROSITE" id="PS50082">
    <property type="entry name" value="WD_REPEATS_2"/>
    <property type="match status" value="6"/>
</dbReference>
<name>A0A1Y2CUS1_9FUNG</name>
<dbReference type="GO" id="GO:0000045">
    <property type="term" value="P:autophagosome assembly"/>
    <property type="evidence" value="ECO:0007669"/>
    <property type="project" value="InterPro"/>
</dbReference>
<protein>
    <submittedName>
        <fullName evidence="7">WD40 repeat-like protein</fullName>
    </submittedName>
</protein>
<dbReference type="EMBL" id="MCGO01000006">
    <property type="protein sequence ID" value="ORY50762.1"/>
    <property type="molecule type" value="Genomic_DNA"/>
</dbReference>
<dbReference type="Gene3D" id="2.130.10.10">
    <property type="entry name" value="YVTN repeat-like/Quinoprotein amine dehydrogenase"/>
    <property type="match status" value="2"/>
</dbReference>
<dbReference type="GO" id="GO:0034045">
    <property type="term" value="C:phagophore assembly site membrane"/>
    <property type="evidence" value="ECO:0007669"/>
    <property type="project" value="TreeGrafter"/>
</dbReference>
<evidence type="ECO:0000313" key="7">
    <source>
        <dbReference type="EMBL" id="ORY50762.1"/>
    </source>
</evidence>
<dbReference type="InterPro" id="IPR045160">
    <property type="entry name" value="ATG16"/>
</dbReference>
<feature type="coiled-coil region" evidence="5">
    <location>
        <begin position="41"/>
        <end position="97"/>
    </location>
</feature>
<keyword evidence="2 4" id="KW-0853">WD repeat</keyword>
<feature type="repeat" description="WD" evidence="4">
    <location>
        <begin position="398"/>
        <end position="424"/>
    </location>
</feature>
<dbReference type="OrthoDB" id="538223at2759"/>
<dbReference type="GO" id="GO:0034274">
    <property type="term" value="C:Atg12-Atg5-Atg16 complex"/>
    <property type="evidence" value="ECO:0007669"/>
    <property type="project" value="TreeGrafter"/>
</dbReference>
<gene>
    <name evidence="7" type="ORF">BCR33DRAFT_846481</name>
</gene>
<feature type="domain" description="Autophagy-related protein 16" evidence="6">
    <location>
        <begin position="6"/>
        <end position="208"/>
    </location>
</feature>
<evidence type="ECO:0000256" key="2">
    <source>
        <dbReference type="ARBA" id="ARBA00022574"/>
    </source>
</evidence>
<dbReference type="PROSITE" id="PS50294">
    <property type="entry name" value="WD_REPEATS_REGION"/>
    <property type="match status" value="2"/>
</dbReference>
<evidence type="ECO:0000256" key="4">
    <source>
        <dbReference type="PROSITE-ProRule" id="PRU00221"/>
    </source>
</evidence>
<dbReference type="PRINTS" id="PR00320">
    <property type="entry name" value="GPROTEINBRPT"/>
</dbReference>
<dbReference type="InterPro" id="IPR020472">
    <property type="entry name" value="WD40_PAC1"/>
</dbReference>